<organism evidence="1 2">
    <name type="scientific">Rhodovulum marinum</name>
    <dbReference type="NCBI Taxonomy" id="320662"/>
    <lineage>
        <taxon>Bacteria</taxon>
        <taxon>Pseudomonadati</taxon>
        <taxon>Pseudomonadota</taxon>
        <taxon>Alphaproteobacteria</taxon>
        <taxon>Rhodobacterales</taxon>
        <taxon>Paracoccaceae</taxon>
        <taxon>Rhodovulum</taxon>
    </lineage>
</organism>
<dbReference type="EMBL" id="SLXP01000011">
    <property type="protein sequence ID" value="TCP39583.1"/>
    <property type="molecule type" value="Genomic_DNA"/>
</dbReference>
<sequence>MTAFPRRTVLIGGLSVLGGGALAYGGSLAVCTGGFRLAGIVAPLRWALPDIADPERVGRAYLAAEGPERIARAVLDRPDLTEMALLLDADARRIRLEARIRQDFAAGETVLAGNWVVARTEALIAAAARI</sequence>
<protein>
    <submittedName>
        <fullName evidence="1">Uncharacterized protein</fullName>
    </submittedName>
</protein>
<dbReference type="AlphaFoldDB" id="A0A4R2PU68"/>
<proteinExistence type="predicted"/>
<gene>
    <name evidence="1" type="ORF">EV662_11163</name>
</gene>
<keyword evidence="2" id="KW-1185">Reference proteome</keyword>
<name>A0A4R2PU68_9RHOB</name>
<accession>A0A4R2PU68</accession>
<comment type="caution">
    <text evidence="1">The sequence shown here is derived from an EMBL/GenBank/DDBJ whole genome shotgun (WGS) entry which is preliminary data.</text>
</comment>
<evidence type="ECO:0000313" key="1">
    <source>
        <dbReference type="EMBL" id="TCP39583.1"/>
    </source>
</evidence>
<reference evidence="1 2" key="1">
    <citation type="submission" date="2019-03" db="EMBL/GenBank/DDBJ databases">
        <title>Genomic Encyclopedia of Type Strains, Phase IV (KMG-IV): sequencing the most valuable type-strain genomes for metagenomic binning, comparative biology and taxonomic classification.</title>
        <authorList>
            <person name="Goeker M."/>
        </authorList>
    </citation>
    <scope>NUCLEOTIDE SEQUENCE [LARGE SCALE GENOMIC DNA]</scope>
    <source>
        <strain evidence="1 2">DSM 18063</strain>
    </source>
</reference>
<dbReference type="RefSeq" id="WP_132464469.1">
    <property type="nucleotide sequence ID" value="NZ_SLXP01000011.1"/>
</dbReference>
<dbReference type="Proteomes" id="UP000294835">
    <property type="component" value="Unassembled WGS sequence"/>
</dbReference>
<evidence type="ECO:0000313" key="2">
    <source>
        <dbReference type="Proteomes" id="UP000294835"/>
    </source>
</evidence>